<evidence type="ECO:0000256" key="9">
    <source>
        <dbReference type="ARBA" id="ARBA00023136"/>
    </source>
</evidence>
<dbReference type="GO" id="GO:0005886">
    <property type="term" value="C:plasma membrane"/>
    <property type="evidence" value="ECO:0007669"/>
    <property type="project" value="UniProtKB-SubCell"/>
</dbReference>
<evidence type="ECO:0000256" key="7">
    <source>
        <dbReference type="ARBA" id="ARBA00022840"/>
    </source>
</evidence>
<keyword evidence="7 11" id="KW-0067">ATP-binding</keyword>
<dbReference type="PROSITE" id="PS50893">
    <property type="entry name" value="ABC_TRANSPORTER_2"/>
    <property type="match status" value="2"/>
</dbReference>
<dbReference type="InterPro" id="IPR027417">
    <property type="entry name" value="P-loop_NTPase"/>
</dbReference>
<evidence type="ECO:0000256" key="6">
    <source>
        <dbReference type="ARBA" id="ARBA00022741"/>
    </source>
</evidence>
<comment type="subcellular location">
    <subcellularLocation>
        <location evidence="1">Cell membrane</location>
        <topology evidence="1">Peripheral membrane protein</topology>
    </subcellularLocation>
</comment>
<keyword evidence="4" id="KW-0762">Sugar transport</keyword>
<name>A0A2J6WDV8_9BACT</name>
<dbReference type="CDD" id="cd03215">
    <property type="entry name" value="ABC_Carb_Monos_II"/>
    <property type="match status" value="1"/>
</dbReference>
<gene>
    <name evidence="11" type="ORF">C0189_04210</name>
</gene>
<sequence length="517" mass="57685">MELDNIEFKSLELKDIYKEFPGVVANNKISLKINAGEIHALLGENGAGKTTLMNIIYGIYQPDDGEIFINGRKVFIDSPRTAMNYGIGMVHQHFMLVENHSVAENVALGLNRTKFLNPTEDIAKEIERYSNEIGLHVNPDAKIWQLSAGEQQRVEILKALMRGAKLLILDEPTSVLTPQEATELFKTVKKLVANGHSVIFITHKLEEVYELGGIVTVLRQGKVIGTTTTKDATKEELAKMMVGREIIFNLEKEKVEPGEVVVKVENIDVLSDKGIKAVKNLSFEIRKGEILGIAGVSGNGQKELVEALTGLRRVEKGKVIINNKEIQNRGAREIGEMGVAHIPEERIKYGIVPNFPVYENAVLRDYYKEPFSNRGFLNYKTIKDFTIKLVKDFSIATPSIETKTKLLSGGNIQKLILARETTTKSNFIVAAHPTYGLDIAATEYIRKLLLKKRKEGSAILLVSEDLEEILQLSDRVAVMFMGEFMGIVDPKKVSIEEIGLMMAGSLRKQEENNAHLN</sequence>
<evidence type="ECO:0000256" key="8">
    <source>
        <dbReference type="ARBA" id="ARBA00022967"/>
    </source>
</evidence>
<evidence type="ECO:0000256" key="2">
    <source>
        <dbReference type="ARBA" id="ARBA00022448"/>
    </source>
</evidence>
<dbReference type="InterPro" id="IPR050107">
    <property type="entry name" value="ABC_carbohydrate_import_ATPase"/>
</dbReference>
<feature type="domain" description="ABC transporter" evidence="10">
    <location>
        <begin position="11"/>
        <end position="245"/>
    </location>
</feature>
<dbReference type="FunFam" id="3.40.50.300:FF:000127">
    <property type="entry name" value="Ribose import ATP-binding protein RbsA"/>
    <property type="match status" value="1"/>
</dbReference>
<keyword evidence="2" id="KW-0813">Transport</keyword>
<dbReference type="PANTHER" id="PTHR43790">
    <property type="entry name" value="CARBOHYDRATE TRANSPORT ATP-BINDING PROTEIN MG119-RELATED"/>
    <property type="match status" value="1"/>
</dbReference>
<evidence type="ECO:0000256" key="1">
    <source>
        <dbReference type="ARBA" id="ARBA00004202"/>
    </source>
</evidence>
<dbReference type="CDD" id="cd03216">
    <property type="entry name" value="ABC_Carb_Monos_I"/>
    <property type="match status" value="1"/>
</dbReference>
<protein>
    <submittedName>
        <fullName evidence="11">Heme ABC transporter ATP-binding protein</fullName>
    </submittedName>
</protein>
<dbReference type="SMART" id="SM00382">
    <property type="entry name" value="AAA"/>
    <property type="match status" value="1"/>
</dbReference>
<dbReference type="SUPFAM" id="SSF52540">
    <property type="entry name" value="P-loop containing nucleoside triphosphate hydrolases"/>
    <property type="match status" value="2"/>
</dbReference>
<dbReference type="PANTHER" id="PTHR43790:SF9">
    <property type="entry name" value="GALACTOFURANOSE TRANSPORTER ATP-BINDING PROTEIN YTFR"/>
    <property type="match status" value="1"/>
</dbReference>
<evidence type="ECO:0000259" key="10">
    <source>
        <dbReference type="PROSITE" id="PS50893"/>
    </source>
</evidence>
<keyword evidence="5" id="KW-0677">Repeat</keyword>
<dbReference type="InterPro" id="IPR003439">
    <property type="entry name" value="ABC_transporter-like_ATP-bd"/>
</dbReference>
<dbReference type="InterPro" id="IPR003593">
    <property type="entry name" value="AAA+_ATPase"/>
</dbReference>
<dbReference type="Proteomes" id="UP000237040">
    <property type="component" value="Unassembled WGS sequence"/>
</dbReference>
<dbReference type="GO" id="GO:0016887">
    <property type="term" value="F:ATP hydrolysis activity"/>
    <property type="evidence" value="ECO:0007669"/>
    <property type="project" value="InterPro"/>
</dbReference>
<organism evidence="11 12">
    <name type="scientific">Caldisericum exile</name>
    <dbReference type="NCBI Taxonomy" id="693075"/>
    <lineage>
        <taxon>Bacteria</taxon>
        <taxon>Pseudomonadati</taxon>
        <taxon>Caldisericota/Cryosericota group</taxon>
        <taxon>Caldisericota</taxon>
        <taxon>Caldisericia</taxon>
        <taxon>Caldisericales</taxon>
        <taxon>Caldisericaceae</taxon>
        <taxon>Caldisericum</taxon>
    </lineage>
</organism>
<evidence type="ECO:0000313" key="11">
    <source>
        <dbReference type="EMBL" id="PMP66918.1"/>
    </source>
</evidence>
<feature type="domain" description="ABC transporter" evidence="10">
    <location>
        <begin position="262"/>
        <end position="506"/>
    </location>
</feature>
<dbReference type="AlphaFoldDB" id="A0A2J6WDV8"/>
<dbReference type="GO" id="GO:0005524">
    <property type="term" value="F:ATP binding"/>
    <property type="evidence" value="ECO:0007669"/>
    <property type="project" value="UniProtKB-KW"/>
</dbReference>
<evidence type="ECO:0000256" key="3">
    <source>
        <dbReference type="ARBA" id="ARBA00022475"/>
    </source>
</evidence>
<keyword evidence="9" id="KW-0472">Membrane</keyword>
<dbReference type="EMBL" id="PNIL01000061">
    <property type="protein sequence ID" value="PMP66918.1"/>
    <property type="molecule type" value="Genomic_DNA"/>
</dbReference>
<reference evidence="11 12" key="1">
    <citation type="submission" date="2018-01" db="EMBL/GenBank/DDBJ databases">
        <title>Metagenomic assembled genomes from two thermal pools in the Uzon Caldera, Kamchatka, Russia.</title>
        <authorList>
            <person name="Wilkins L."/>
            <person name="Ettinger C."/>
        </authorList>
    </citation>
    <scope>NUCLEOTIDE SEQUENCE [LARGE SCALE GENOMIC DNA]</scope>
    <source>
        <strain evidence="11">ZAV-07</strain>
    </source>
</reference>
<dbReference type="RefSeq" id="WP_424586663.1">
    <property type="nucleotide sequence ID" value="NZ_JBNARP010000018.1"/>
</dbReference>
<dbReference type="Gene3D" id="3.40.50.300">
    <property type="entry name" value="P-loop containing nucleotide triphosphate hydrolases"/>
    <property type="match status" value="2"/>
</dbReference>
<keyword evidence="8" id="KW-1278">Translocase</keyword>
<dbReference type="InterPro" id="IPR017871">
    <property type="entry name" value="ABC_transporter-like_CS"/>
</dbReference>
<accession>A0A2J6WDV8</accession>
<proteinExistence type="predicted"/>
<dbReference type="Pfam" id="PF00005">
    <property type="entry name" value="ABC_tran"/>
    <property type="match status" value="2"/>
</dbReference>
<evidence type="ECO:0000256" key="4">
    <source>
        <dbReference type="ARBA" id="ARBA00022597"/>
    </source>
</evidence>
<dbReference type="PROSITE" id="PS00211">
    <property type="entry name" value="ABC_TRANSPORTER_1"/>
    <property type="match status" value="2"/>
</dbReference>
<keyword evidence="3" id="KW-1003">Cell membrane</keyword>
<evidence type="ECO:0000313" key="12">
    <source>
        <dbReference type="Proteomes" id="UP000237040"/>
    </source>
</evidence>
<evidence type="ECO:0000256" key="5">
    <source>
        <dbReference type="ARBA" id="ARBA00022737"/>
    </source>
</evidence>
<keyword evidence="6" id="KW-0547">Nucleotide-binding</keyword>
<comment type="caution">
    <text evidence="11">The sequence shown here is derived from an EMBL/GenBank/DDBJ whole genome shotgun (WGS) entry which is preliminary data.</text>
</comment>